<evidence type="ECO:0000256" key="9">
    <source>
        <dbReference type="ARBA" id="ARBA00023136"/>
    </source>
</evidence>
<comment type="caution">
    <text evidence="13">The sequence shown here is derived from an EMBL/GenBank/DDBJ whole genome shotgun (WGS) entry which is preliminary data.</text>
</comment>
<accession>A0A937JY90</accession>
<feature type="transmembrane region" description="Helical" evidence="12">
    <location>
        <begin position="287"/>
        <end position="308"/>
    </location>
</feature>
<comment type="subcellular location">
    <subcellularLocation>
        <location evidence="1">Membrane</location>
        <topology evidence="1">Multi-pass membrane protein</topology>
    </subcellularLocation>
</comment>
<sequence>MGLLHRFSLITLVAIYVLILVGGIVRSTGSGMGCPDWPKCMGRWIPPTEESQLPANYKEYYSGKRAEKNLKFAGYLRAFGFDESADRILNDESILIESDFNKYKTWVEYINRLTGVVIGFCILITCFFSLRLFKESKTIAILGVLSLVLTVFQAWFGSIVVSTNLVPWTITIHMFLAILMVAFLVYLYFVSGKRVNINLADNSRTKLKAILVACMVIGVVQIFLGTQVREAIDLIAAQMGTANRHNWIGELGMEFIVHRTFSWLVLILHGLLLFYMMKKNVISKLVYALLGVVFLSIFTGIVMAYFGIPASVQPVHLLLGTLIFGLEFLLFLQFSVKRGH</sequence>
<dbReference type="Pfam" id="PF02628">
    <property type="entry name" value="COX15-CtaA"/>
    <property type="match status" value="1"/>
</dbReference>
<evidence type="ECO:0000256" key="1">
    <source>
        <dbReference type="ARBA" id="ARBA00004141"/>
    </source>
</evidence>
<evidence type="ECO:0000256" key="8">
    <source>
        <dbReference type="ARBA" id="ARBA00023133"/>
    </source>
</evidence>
<evidence type="ECO:0000256" key="11">
    <source>
        <dbReference type="ARBA" id="ARBA00023444"/>
    </source>
</evidence>
<dbReference type="GO" id="GO:0006784">
    <property type="term" value="P:heme A biosynthetic process"/>
    <property type="evidence" value="ECO:0007669"/>
    <property type="project" value="InterPro"/>
</dbReference>
<evidence type="ECO:0000313" key="14">
    <source>
        <dbReference type="Proteomes" id="UP000659388"/>
    </source>
</evidence>
<dbReference type="GO" id="GO:0016020">
    <property type="term" value="C:membrane"/>
    <property type="evidence" value="ECO:0007669"/>
    <property type="project" value="UniProtKB-SubCell"/>
</dbReference>
<keyword evidence="7" id="KW-0408">Iron</keyword>
<feature type="transmembrane region" description="Helical" evidence="12">
    <location>
        <begin position="139"/>
        <end position="156"/>
    </location>
</feature>
<dbReference type="AlphaFoldDB" id="A0A937JY90"/>
<keyword evidence="8" id="KW-0350">Heme biosynthesis</keyword>
<feature type="transmembrane region" description="Helical" evidence="12">
    <location>
        <begin position="209"/>
        <end position="228"/>
    </location>
</feature>
<dbReference type="GO" id="GO:0046872">
    <property type="term" value="F:metal ion binding"/>
    <property type="evidence" value="ECO:0007669"/>
    <property type="project" value="UniProtKB-KW"/>
</dbReference>
<keyword evidence="9 12" id="KW-0472">Membrane</keyword>
<evidence type="ECO:0000256" key="4">
    <source>
        <dbReference type="ARBA" id="ARBA00022723"/>
    </source>
</evidence>
<keyword evidence="14" id="KW-1185">Reference proteome</keyword>
<feature type="transmembrane region" description="Helical" evidence="12">
    <location>
        <begin position="168"/>
        <end position="189"/>
    </location>
</feature>
<keyword evidence="3 12" id="KW-0812">Transmembrane</keyword>
<dbReference type="InterPro" id="IPR050450">
    <property type="entry name" value="COX15/CtaA_HemeA_synthase"/>
</dbReference>
<proteinExistence type="predicted"/>
<evidence type="ECO:0000256" key="10">
    <source>
        <dbReference type="ARBA" id="ARBA00023157"/>
    </source>
</evidence>
<keyword evidence="2" id="KW-1003">Cell membrane</keyword>
<feature type="transmembrane region" description="Helical" evidence="12">
    <location>
        <begin position="7"/>
        <end position="25"/>
    </location>
</feature>
<evidence type="ECO:0000256" key="12">
    <source>
        <dbReference type="SAM" id="Phobius"/>
    </source>
</evidence>
<keyword evidence="4" id="KW-0479">Metal-binding</keyword>
<gene>
    <name evidence="13" type="ORF">JL102_04780</name>
</gene>
<keyword evidence="5 12" id="KW-1133">Transmembrane helix</keyword>
<comment type="pathway">
    <text evidence="11">Porphyrin-containing compound metabolism.</text>
</comment>
<feature type="transmembrane region" description="Helical" evidence="12">
    <location>
        <begin position="314"/>
        <end position="334"/>
    </location>
</feature>
<dbReference type="PANTHER" id="PTHR35457:SF1">
    <property type="entry name" value="HEME A SYNTHASE"/>
    <property type="match status" value="1"/>
</dbReference>
<evidence type="ECO:0000256" key="7">
    <source>
        <dbReference type="ARBA" id="ARBA00023004"/>
    </source>
</evidence>
<keyword evidence="10" id="KW-1015">Disulfide bond</keyword>
<dbReference type="InterPro" id="IPR003780">
    <property type="entry name" value="COX15/CtaA_fam"/>
</dbReference>
<feature type="transmembrane region" description="Helical" evidence="12">
    <location>
        <begin position="256"/>
        <end position="275"/>
    </location>
</feature>
<protein>
    <submittedName>
        <fullName evidence="13">COX15/CtaA family protein</fullName>
    </submittedName>
</protein>
<dbReference type="EMBL" id="JAESIY010000002">
    <property type="protein sequence ID" value="MBL3655434.1"/>
    <property type="molecule type" value="Genomic_DNA"/>
</dbReference>
<dbReference type="Proteomes" id="UP000659388">
    <property type="component" value="Unassembled WGS sequence"/>
</dbReference>
<dbReference type="PANTHER" id="PTHR35457">
    <property type="entry name" value="HEME A SYNTHASE"/>
    <property type="match status" value="1"/>
</dbReference>
<evidence type="ECO:0000256" key="3">
    <source>
        <dbReference type="ARBA" id="ARBA00022692"/>
    </source>
</evidence>
<keyword evidence="6" id="KW-0560">Oxidoreductase</keyword>
<evidence type="ECO:0000256" key="2">
    <source>
        <dbReference type="ARBA" id="ARBA00022475"/>
    </source>
</evidence>
<evidence type="ECO:0000256" key="5">
    <source>
        <dbReference type="ARBA" id="ARBA00022989"/>
    </source>
</evidence>
<evidence type="ECO:0000256" key="6">
    <source>
        <dbReference type="ARBA" id="ARBA00023002"/>
    </source>
</evidence>
<reference evidence="13" key="1">
    <citation type="submission" date="2021-01" db="EMBL/GenBank/DDBJ databases">
        <title>Fulvivirga kasyanovii gen. nov., sp nov., a novel member of the phylum Bacteroidetes isolated from seawater in a mussel farm.</title>
        <authorList>
            <person name="Zhao L.-H."/>
            <person name="Wang Z.-J."/>
        </authorList>
    </citation>
    <scope>NUCLEOTIDE SEQUENCE</scope>
    <source>
        <strain evidence="13">2943</strain>
    </source>
</reference>
<feature type="transmembrane region" description="Helical" evidence="12">
    <location>
        <begin position="109"/>
        <end position="132"/>
    </location>
</feature>
<organism evidence="13 14">
    <name type="scientific">Fulvivirga sediminis</name>
    <dbReference type="NCBI Taxonomy" id="2803949"/>
    <lineage>
        <taxon>Bacteria</taxon>
        <taxon>Pseudomonadati</taxon>
        <taxon>Bacteroidota</taxon>
        <taxon>Cytophagia</taxon>
        <taxon>Cytophagales</taxon>
        <taxon>Fulvivirgaceae</taxon>
        <taxon>Fulvivirga</taxon>
    </lineage>
</organism>
<dbReference type="GO" id="GO:0016491">
    <property type="term" value="F:oxidoreductase activity"/>
    <property type="evidence" value="ECO:0007669"/>
    <property type="project" value="UniProtKB-KW"/>
</dbReference>
<evidence type="ECO:0000313" key="13">
    <source>
        <dbReference type="EMBL" id="MBL3655434.1"/>
    </source>
</evidence>
<name>A0A937JY90_9BACT</name>